<sequence>MRKPERSIGVAHHPVSSSDGTARPGQMSGCFFEVSAKASPTVNAVCCGVACWMKGVMAIS</sequence>
<organism evidence="2">
    <name type="scientific">Serratia fonticola</name>
    <dbReference type="NCBI Taxonomy" id="47917"/>
    <lineage>
        <taxon>Bacteria</taxon>
        <taxon>Pseudomonadati</taxon>
        <taxon>Pseudomonadota</taxon>
        <taxon>Gammaproteobacteria</taxon>
        <taxon>Enterobacterales</taxon>
        <taxon>Yersiniaceae</taxon>
        <taxon>Serratia</taxon>
    </lineage>
</organism>
<accession>A0A4U9WHV6</accession>
<protein>
    <submittedName>
        <fullName evidence="2">Uncharacterized protein</fullName>
    </submittedName>
</protein>
<name>A0A4U9WHV6_SERFO</name>
<proteinExistence type="predicted"/>
<feature type="region of interest" description="Disordered" evidence="1">
    <location>
        <begin position="1"/>
        <end position="23"/>
    </location>
</feature>
<evidence type="ECO:0000256" key="1">
    <source>
        <dbReference type="SAM" id="MobiDB-lite"/>
    </source>
</evidence>
<evidence type="ECO:0000313" key="2">
    <source>
        <dbReference type="EMBL" id="VTR58626.1"/>
    </source>
</evidence>
<reference evidence="2" key="1">
    <citation type="submission" date="2019-05" db="EMBL/GenBank/DDBJ databases">
        <authorList>
            <consortium name="Pathogen Informatics"/>
        </authorList>
    </citation>
    <scope>NUCLEOTIDE SEQUENCE [LARGE SCALE GENOMIC DNA]</scope>
    <source>
        <strain evidence="2">NCTC12965</strain>
    </source>
</reference>
<gene>
    <name evidence="2" type="ORF">NCTC12965_07754</name>
</gene>
<dbReference type="EMBL" id="CABEEZ010000153">
    <property type="protein sequence ID" value="VTR58626.1"/>
    <property type="molecule type" value="Genomic_DNA"/>
</dbReference>
<dbReference type="AlphaFoldDB" id="A0A4U9WHV6"/>